<dbReference type="EMBL" id="JBIPKE010000019">
    <property type="protein sequence ID" value="MFH6984925.1"/>
    <property type="molecule type" value="Genomic_DNA"/>
</dbReference>
<dbReference type="SUPFAM" id="SSF50939">
    <property type="entry name" value="Sialidases"/>
    <property type="match status" value="1"/>
</dbReference>
<comment type="caution">
    <text evidence="2">The sequence shown here is derived from an EMBL/GenBank/DDBJ whole genome shotgun (WGS) entry which is preliminary data.</text>
</comment>
<dbReference type="GO" id="GO:0016798">
    <property type="term" value="F:hydrolase activity, acting on glycosyl bonds"/>
    <property type="evidence" value="ECO:0007669"/>
    <property type="project" value="UniProtKB-KW"/>
</dbReference>
<gene>
    <name evidence="2" type="ORF">ACHKAR_15830</name>
</gene>
<dbReference type="PANTHER" id="PTHR38792:SF3">
    <property type="entry name" value="BNR_ASP-BOX REPEAT DOMAIN PROTEIN (AFU_ORTHOLOGUE AFUA_7G06430)-RELATED"/>
    <property type="match status" value="1"/>
</dbReference>
<dbReference type="InterPro" id="IPR036278">
    <property type="entry name" value="Sialidase_sf"/>
</dbReference>
<sequence>MKDHRQILRGMVLLWVIVVLWACKPGEEPSAKPPVEEEEDTTAWVIEHAQPGAPISHILWGEPVKVSHEVFGAEYPRMLQLGEDTLFLAYHGGDEQNAWDNIYLRKSFDRGATWSEVEVLMVDNDPNYWGFANPEFLELRSGRILMAFTGRGRPDDNQHDNIQFMYSDDRGTTWSAPRIVALGRSWEPAMVQHPNGDVLLFYSSEARWWQVVPADQTQQEILMVTSKNDGGSWSLPKSVAYTSGMRDGMPVPLVLKDGKGIAFAIESVNNRDSPWILRSSLSARFQTPGDISKRLAAPKTTVNFGGGPYLVQLPTGETILSCHDTGGRDIGPDWKRNTMYVLIGDAEASNFSNVSYPFPDLPTDEGAFFNALHVLDEDTVIALGSRYFADGHTEVHWVTGEIVRQ</sequence>
<proteinExistence type="predicted"/>
<evidence type="ECO:0000313" key="2">
    <source>
        <dbReference type="EMBL" id="MFH6984925.1"/>
    </source>
</evidence>
<accession>A0ABW7NBC3</accession>
<dbReference type="PANTHER" id="PTHR38792">
    <property type="entry name" value="BNR/ASP-BOX REPEAT DOMAIN PROTEIN (AFU_ORTHOLOGUE AFUA_7G06430)-RELATED"/>
    <property type="match status" value="1"/>
</dbReference>
<reference evidence="2 3" key="1">
    <citation type="journal article" date="2013" name="Int. J. Syst. Evol. Microbiol.">
        <title>Marinoscillum luteum sp. nov., isolated from marine sediment.</title>
        <authorList>
            <person name="Cha I.T."/>
            <person name="Park S.J."/>
            <person name="Kim S.J."/>
            <person name="Kim J.G."/>
            <person name="Jung M.Y."/>
            <person name="Shin K.S."/>
            <person name="Kwon K.K."/>
            <person name="Yang S.H."/>
            <person name="Seo Y.S."/>
            <person name="Rhee S.K."/>
        </authorList>
    </citation>
    <scope>NUCLEOTIDE SEQUENCE [LARGE SCALE GENOMIC DNA]</scope>
    <source>
        <strain evidence="2 3">KCTC 23939</strain>
    </source>
</reference>
<organism evidence="2 3">
    <name type="scientific">Marinoscillum luteum</name>
    <dbReference type="NCBI Taxonomy" id="861051"/>
    <lineage>
        <taxon>Bacteria</taxon>
        <taxon>Pseudomonadati</taxon>
        <taxon>Bacteroidota</taxon>
        <taxon>Cytophagia</taxon>
        <taxon>Cytophagales</taxon>
        <taxon>Reichenbachiellaceae</taxon>
        <taxon>Marinoscillum</taxon>
    </lineage>
</organism>
<dbReference type="InterPro" id="IPR011040">
    <property type="entry name" value="Sialidase"/>
</dbReference>
<dbReference type="RefSeq" id="WP_395418360.1">
    <property type="nucleotide sequence ID" value="NZ_JBIPKE010000019.1"/>
</dbReference>
<evidence type="ECO:0000259" key="1">
    <source>
        <dbReference type="Pfam" id="PF13088"/>
    </source>
</evidence>
<keyword evidence="3" id="KW-1185">Reference proteome</keyword>
<dbReference type="Proteomes" id="UP001610063">
    <property type="component" value="Unassembled WGS sequence"/>
</dbReference>
<name>A0ABW7NBC3_9BACT</name>
<dbReference type="Gene3D" id="2.120.10.10">
    <property type="match status" value="1"/>
</dbReference>
<keyword evidence="2" id="KW-0378">Hydrolase</keyword>
<protein>
    <submittedName>
        <fullName evidence="2">Sialidase family protein</fullName>
        <ecNumber evidence="2">3.2.1.-</ecNumber>
    </submittedName>
</protein>
<dbReference type="Pfam" id="PF13088">
    <property type="entry name" value="BNR_2"/>
    <property type="match status" value="1"/>
</dbReference>
<dbReference type="CDD" id="cd15482">
    <property type="entry name" value="Sialidase_non-viral"/>
    <property type="match status" value="1"/>
</dbReference>
<keyword evidence="2" id="KW-0326">Glycosidase</keyword>
<feature type="domain" description="Sialidase" evidence="1">
    <location>
        <begin position="143"/>
        <end position="245"/>
    </location>
</feature>
<dbReference type="EC" id="3.2.1.-" evidence="2"/>
<evidence type="ECO:0000313" key="3">
    <source>
        <dbReference type="Proteomes" id="UP001610063"/>
    </source>
</evidence>